<evidence type="ECO:0000256" key="1">
    <source>
        <dbReference type="SAM" id="MobiDB-lite"/>
    </source>
</evidence>
<feature type="compositionally biased region" description="Basic and acidic residues" evidence="1">
    <location>
        <begin position="201"/>
        <end position="219"/>
    </location>
</feature>
<dbReference type="Proteomes" id="UP000078597">
    <property type="component" value="Unassembled WGS sequence"/>
</dbReference>
<organism evidence="2 3">
    <name type="scientific">Plasmodium malariae</name>
    <dbReference type="NCBI Taxonomy" id="5858"/>
    <lineage>
        <taxon>Eukaryota</taxon>
        <taxon>Sar</taxon>
        <taxon>Alveolata</taxon>
        <taxon>Apicomplexa</taxon>
        <taxon>Aconoidasida</taxon>
        <taxon>Haemosporida</taxon>
        <taxon>Plasmodiidae</taxon>
        <taxon>Plasmodium</taxon>
        <taxon>Plasmodium (Plasmodium)</taxon>
    </lineage>
</organism>
<accession>A0A1A8X3F2</accession>
<dbReference type="VEuPathDB" id="PlasmoDB:PmUG01_05020000"/>
<evidence type="ECO:0000313" key="3">
    <source>
        <dbReference type="Proteomes" id="UP000078597"/>
    </source>
</evidence>
<feature type="compositionally biased region" description="Basic residues" evidence="1">
    <location>
        <begin position="1"/>
        <end position="12"/>
    </location>
</feature>
<sequence>MTPVKIRKKGVKKRGENGYKKERKKSKNRQMMQKKIKLQTLQNLQRVLSPLRTNCCSFKKRFYHINDLKLENQFIISKKNYTLFCKNFEGLSLSNNYNNIMNIEKKEHGENYVSKHNEHVHFFSSDVNTYVSFNMCKENEHNENYKDKTSKGVDRNNEDWVERTGKEELDVKERESENIINLKKEKRKKVKKKKLIIGGNRDEELTNKPNVKKGEEVKMSENSGSGNSSGNGCGSDSAIYDRRKKRKGSEKKIKKVDGKKKADREENKKDNYSNTGDFKNDIMTTNE</sequence>
<feature type="compositionally biased region" description="Basic residues" evidence="1">
    <location>
        <begin position="242"/>
        <end position="254"/>
    </location>
</feature>
<feature type="compositionally biased region" description="Basic and acidic residues" evidence="1">
    <location>
        <begin position="255"/>
        <end position="271"/>
    </location>
</feature>
<gene>
    <name evidence="2" type="ORF">PMALA_064540</name>
</gene>
<protein>
    <submittedName>
        <fullName evidence="2">Uncharacterized protein</fullName>
    </submittedName>
</protein>
<feature type="region of interest" description="Disordered" evidence="1">
    <location>
        <begin position="201"/>
        <end position="287"/>
    </location>
</feature>
<feature type="compositionally biased region" description="Polar residues" evidence="1">
    <location>
        <begin position="272"/>
        <end position="287"/>
    </location>
</feature>
<name>A0A1A8X3F2_PLAMA</name>
<feature type="compositionally biased region" description="Basic residues" evidence="1">
    <location>
        <begin position="21"/>
        <end position="31"/>
    </location>
</feature>
<reference evidence="3" key="1">
    <citation type="submission" date="2016-05" db="EMBL/GenBank/DDBJ databases">
        <authorList>
            <person name="Naeem Raeece"/>
        </authorList>
    </citation>
    <scope>NUCLEOTIDE SEQUENCE [LARGE SCALE GENOMIC DNA]</scope>
</reference>
<dbReference type="EMBL" id="FLQW01005234">
    <property type="protein sequence ID" value="SBS98702.1"/>
    <property type="molecule type" value="Genomic_DNA"/>
</dbReference>
<feature type="non-terminal residue" evidence="2">
    <location>
        <position position="287"/>
    </location>
</feature>
<evidence type="ECO:0000313" key="2">
    <source>
        <dbReference type="EMBL" id="SBS98702.1"/>
    </source>
</evidence>
<feature type="region of interest" description="Disordered" evidence="1">
    <location>
        <begin position="1"/>
        <end position="31"/>
    </location>
</feature>
<proteinExistence type="predicted"/>
<dbReference type="AlphaFoldDB" id="A0A1A8X3F2"/>